<dbReference type="GO" id="GO:0048830">
    <property type="term" value="P:adventitious root development"/>
    <property type="evidence" value="ECO:0000318"/>
    <property type="project" value="GO_Central"/>
</dbReference>
<dbReference type="GO" id="GO:0052543">
    <property type="term" value="P:callose deposition in cell wall"/>
    <property type="evidence" value="ECO:0000318"/>
    <property type="project" value="GO_Central"/>
</dbReference>
<evidence type="ECO:0000256" key="3">
    <source>
        <dbReference type="ARBA" id="ARBA00023015"/>
    </source>
</evidence>
<reference evidence="10 12" key="1">
    <citation type="journal article" date="2011" name="Nature">
        <title>The Medicago genome provides insight into the evolution of rhizobial symbioses.</title>
        <authorList>
            <person name="Young N.D."/>
            <person name="Debelle F."/>
            <person name="Oldroyd G.E."/>
            <person name="Geurts R."/>
            <person name="Cannon S.B."/>
            <person name="Udvardi M.K."/>
            <person name="Benedito V.A."/>
            <person name="Mayer K.F."/>
            <person name="Gouzy J."/>
            <person name="Schoof H."/>
            <person name="Van de Peer Y."/>
            <person name="Proost S."/>
            <person name="Cook D.R."/>
            <person name="Meyers B.C."/>
            <person name="Spannagl M."/>
            <person name="Cheung F."/>
            <person name="De Mita S."/>
            <person name="Krishnakumar V."/>
            <person name="Gundlach H."/>
            <person name="Zhou S."/>
            <person name="Mudge J."/>
            <person name="Bharti A.K."/>
            <person name="Murray J.D."/>
            <person name="Naoumkina M.A."/>
            <person name="Rosen B."/>
            <person name="Silverstein K.A."/>
            <person name="Tang H."/>
            <person name="Rombauts S."/>
            <person name="Zhao P.X."/>
            <person name="Zhou P."/>
            <person name="Barbe V."/>
            <person name="Bardou P."/>
            <person name="Bechner M."/>
            <person name="Bellec A."/>
            <person name="Berger A."/>
            <person name="Berges H."/>
            <person name="Bidwell S."/>
            <person name="Bisseling T."/>
            <person name="Choisne N."/>
            <person name="Couloux A."/>
            <person name="Denny R."/>
            <person name="Deshpande S."/>
            <person name="Dai X."/>
            <person name="Doyle J.J."/>
            <person name="Dudez A.M."/>
            <person name="Farmer A.D."/>
            <person name="Fouteau S."/>
            <person name="Franken C."/>
            <person name="Gibelin C."/>
            <person name="Gish J."/>
            <person name="Goldstein S."/>
            <person name="Gonzalez A.J."/>
            <person name="Green P.J."/>
            <person name="Hallab A."/>
            <person name="Hartog M."/>
            <person name="Hua A."/>
            <person name="Humphray S.J."/>
            <person name="Jeong D.H."/>
            <person name="Jing Y."/>
            <person name="Jocker A."/>
            <person name="Kenton S.M."/>
            <person name="Kim D.J."/>
            <person name="Klee K."/>
            <person name="Lai H."/>
            <person name="Lang C."/>
            <person name="Lin S."/>
            <person name="Macmil S.L."/>
            <person name="Magdelenat G."/>
            <person name="Matthews L."/>
            <person name="McCorrison J."/>
            <person name="Monaghan E.L."/>
            <person name="Mun J.H."/>
            <person name="Najar F.Z."/>
            <person name="Nicholson C."/>
            <person name="Noirot C."/>
            <person name="O'Bleness M."/>
            <person name="Paule C.R."/>
            <person name="Poulain J."/>
            <person name="Prion F."/>
            <person name="Qin B."/>
            <person name="Qu C."/>
            <person name="Retzel E.F."/>
            <person name="Riddle C."/>
            <person name="Sallet E."/>
            <person name="Samain S."/>
            <person name="Samson N."/>
            <person name="Sanders I."/>
            <person name="Saurat O."/>
            <person name="Scarpelli C."/>
            <person name="Schiex T."/>
            <person name="Segurens B."/>
            <person name="Severin A.J."/>
            <person name="Sherrier D.J."/>
            <person name="Shi R."/>
            <person name="Sims S."/>
            <person name="Singer S.R."/>
            <person name="Sinharoy S."/>
            <person name="Sterck L."/>
            <person name="Viollet A."/>
            <person name="Wang B.B."/>
            <person name="Wang K."/>
            <person name="Wang M."/>
            <person name="Wang X."/>
            <person name="Warfsmann J."/>
            <person name="Weissenbach J."/>
            <person name="White D.D."/>
            <person name="White J.D."/>
            <person name="Wiley G.B."/>
            <person name="Wincker P."/>
            <person name="Xing Y."/>
            <person name="Yang L."/>
            <person name="Yao Z."/>
            <person name="Ying F."/>
            <person name="Zhai J."/>
            <person name="Zhou L."/>
            <person name="Zuber A."/>
            <person name="Denarie J."/>
            <person name="Dixon R.A."/>
            <person name="May G.D."/>
            <person name="Schwartz D.C."/>
            <person name="Rogers J."/>
            <person name="Quetier F."/>
            <person name="Town C.D."/>
            <person name="Roe B.A."/>
        </authorList>
    </citation>
    <scope>NUCLEOTIDE SEQUENCE [LARGE SCALE GENOMIC DNA]</scope>
    <source>
        <strain evidence="10">A17</strain>
        <strain evidence="11 12">cv. Jemalong A17</strain>
    </source>
</reference>
<dbReference type="HOGENOM" id="CLU_002626_3_3_1"/>
<evidence type="ECO:0000256" key="6">
    <source>
        <dbReference type="ARBA" id="ARBA00023242"/>
    </source>
</evidence>
<proteinExistence type="inferred from homology"/>
<comment type="similarity">
    <text evidence="2 8">Belongs to the ARF family.</text>
</comment>
<dbReference type="InterPro" id="IPR003340">
    <property type="entry name" value="B3_DNA-bd"/>
</dbReference>
<sequence length="515" mass="57551">MVEPKISAISPPQPSRVEPKLWQYCAGHSVKIPKLHSKVYYFPQGHLEHACLNFPNTETLSLLDGHRPFNPCIVSAVDYLADPHTDEVFVKLLLTPITDGCVHEPPAEVREDEPKGDEFVSSGKTLTLSDANNGGAFSVPRSCATSIFPQLDLETKQPSQELSVTDIHGKIWEFRHVYRGTPLRHLITTNWSKFVDEKKLVCGDSVIFMKKKNSFGDIFVGIRRHTKFGAAKITKESVMEAVELANKNIAFEVEYHPTVEGFCDFVVDAKVVEDAMKINWNCGMKIKFSLKNEDSSKRWSVFKGTISALSAPNRPWRMLEVNWDGPEIPHNPKQSPWEVELISYIPALNLQLPPTKRLRAAQGSTSLDNIERSSIPMIDFQQSPAKSLNQALLDCDTFIEGMQRAQDKKNSTATTTNFLNVKANDLIEKNSMARLDIVSIESNISTPIFGDLSPLNHSILNPFETKFDGSQKCNTKEVNPGSFILFGKMIHLHPVESNLHDSATKGEDGCMGCNN</sequence>
<dbReference type="FunFam" id="2.40.330.10:FF:000001">
    <property type="entry name" value="Auxin response factor"/>
    <property type="match status" value="1"/>
</dbReference>
<keyword evidence="12" id="KW-1185">Reference proteome</keyword>
<evidence type="ECO:0000313" key="11">
    <source>
        <dbReference type="EnsemblPlants" id="KEH36937"/>
    </source>
</evidence>
<evidence type="ECO:0000256" key="8">
    <source>
        <dbReference type="RuleBase" id="RU004561"/>
    </source>
</evidence>
<dbReference type="STRING" id="3880.A0A072V559"/>
<dbReference type="KEGG" id="mtr:25486234"/>
<dbReference type="Gene3D" id="2.30.30.1040">
    <property type="match status" value="1"/>
</dbReference>
<dbReference type="GO" id="GO:0010208">
    <property type="term" value="P:pollen wall assembly"/>
    <property type="evidence" value="ECO:0000318"/>
    <property type="project" value="GO_Central"/>
</dbReference>
<dbReference type="Pfam" id="PF02362">
    <property type="entry name" value="B3"/>
    <property type="match status" value="1"/>
</dbReference>
<evidence type="ECO:0000256" key="4">
    <source>
        <dbReference type="ARBA" id="ARBA00023125"/>
    </source>
</evidence>
<dbReference type="InterPro" id="IPR015300">
    <property type="entry name" value="DNA-bd_pseudobarrel_sf"/>
</dbReference>
<evidence type="ECO:0000313" key="10">
    <source>
        <dbReference type="EMBL" id="KEH36937.1"/>
    </source>
</evidence>
<evidence type="ECO:0000256" key="1">
    <source>
        <dbReference type="ARBA" id="ARBA00004123"/>
    </source>
</evidence>
<dbReference type="Proteomes" id="UP000002051">
    <property type="component" value="Chromosome 2"/>
</dbReference>
<feature type="domain" description="TF-B3" evidence="9">
    <location>
        <begin position="122"/>
        <end position="226"/>
    </location>
</feature>
<comment type="subunit">
    <text evidence="8">Homodimers and heterodimers.</text>
</comment>
<dbReference type="Pfam" id="PF06507">
    <property type="entry name" value="ARF_AD"/>
    <property type="match status" value="1"/>
</dbReference>
<dbReference type="InterPro" id="IPR010525">
    <property type="entry name" value="ARF_dom"/>
</dbReference>
<dbReference type="PANTHER" id="PTHR31384:SF94">
    <property type="entry name" value="AUXIN RESPONSE FACTOR 17"/>
    <property type="match status" value="1"/>
</dbReference>
<evidence type="ECO:0000256" key="5">
    <source>
        <dbReference type="ARBA" id="ARBA00023163"/>
    </source>
</evidence>
<dbReference type="CDD" id="cd10017">
    <property type="entry name" value="B3_DNA"/>
    <property type="match status" value="1"/>
</dbReference>
<keyword evidence="3 8" id="KW-0805">Transcription regulation</keyword>
<organism evidence="10 12">
    <name type="scientific">Medicago truncatula</name>
    <name type="common">Barrel medic</name>
    <name type="synonym">Medicago tribuloides</name>
    <dbReference type="NCBI Taxonomy" id="3880"/>
    <lineage>
        <taxon>Eukaryota</taxon>
        <taxon>Viridiplantae</taxon>
        <taxon>Streptophyta</taxon>
        <taxon>Embryophyta</taxon>
        <taxon>Tracheophyta</taxon>
        <taxon>Spermatophyta</taxon>
        <taxon>Magnoliopsida</taxon>
        <taxon>eudicotyledons</taxon>
        <taxon>Gunneridae</taxon>
        <taxon>Pentapetalae</taxon>
        <taxon>rosids</taxon>
        <taxon>fabids</taxon>
        <taxon>Fabales</taxon>
        <taxon>Fabaceae</taxon>
        <taxon>Papilionoideae</taxon>
        <taxon>50 kb inversion clade</taxon>
        <taxon>NPAAA clade</taxon>
        <taxon>Hologalegina</taxon>
        <taxon>IRL clade</taxon>
        <taxon>Trifolieae</taxon>
        <taxon>Medicago</taxon>
    </lineage>
</organism>
<evidence type="ECO:0000313" key="12">
    <source>
        <dbReference type="Proteomes" id="UP000002051"/>
    </source>
</evidence>
<dbReference type="AlphaFoldDB" id="A0A072V559"/>
<dbReference type="EMBL" id="CM001218">
    <property type="protein sequence ID" value="KEH36937.1"/>
    <property type="molecule type" value="Genomic_DNA"/>
</dbReference>
<comment type="function">
    <text evidence="8">Auxin response factors (ARFs) are transcriptional factors that bind specifically to the DNA sequence 5'-TGTCTC-3' found in the auxin-responsive promoter elements (AuxREs).</text>
</comment>
<dbReference type="EnsemblPlants" id="KEH36937">
    <property type="protein sequence ID" value="KEH36937"/>
    <property type="gene ID" value="MTR_2g024430"/>
</dbReference>
<reference evidence="11" key="3">
    <citation type="submission" date="2015-04" db="UniProtKB">
        <authorList>
            <consortium name="EnsemblPlants"/>
        </authorList>
    </citation>
    <scope>IDENTIFICATION</scope>
    <source>
        <strain evidence="11">cv. Jemalong A17</strain>
    </source>
</reference>
<gene>
    <name evidence="11" type="primary">25486234</name>
    <name evidence="10" type="ordered locus">MTR_2g024430</name>
</gene>
<evidence type="ECO:0000259" key="9">
    <source>
        <dbReference type="PROSITE" id="PS50863"/>
    </source>
</evidence>
<dbReference type="SMART" id="SM01019">
    <property type="entry name" value="B3"/>
    <property type="match status" value="1"/>
</dbReference>
<keyword evidence="5 8" id="KW-0804">Transcription</keyword>
<dbReference type="OrthoDB" id="1414159at2759"/>
<keyword evidence="6 8" id="KW-0539">Nucleus</keyword>
<dbReference type="GO" id="GO:0009734">
    <property type="term" value="P:auxin-activated signaling pathway"/>
    <property type="evidence" value="ECO:0007669"/>
    <property type="project" value="UniProtKB-KW"/>
</dbReference>
<dbReference type="InterPro" id="IPR044835">
    <property type="entry name" value="ARF_plant"/>
</dbReference>
<evidence type="ECO:0000256" key="7">
    <source>
        <dbReference type="ARBA" id="ARBA00023294"/>
    </source>
</evidence>
<protein>
    <recommendedName>
        <fullName evidence="8">Auxin response factor</fullName>
    </recommendedName>
</protein>
<reference evidence="10 12" key="2">
    <citation type="journal article" date="2014" name="BMC Genomics">
        <title>An improved genome release (version Mt4.0) for the model legume Medicago truncatula.</title>
        <authorList>
            <person name="Tang H."/>
            <person name="Krishnakumar V."/>
            <person name="Bidwell S."/>
            <person name="Rosen B."/>
            <person name="Chan A."/>
            <person name="Zhou S."/>
            <person name="Gentzbittel L."/>
            <person name="Childs K.L."/>
            <person name="Yandell M."/>
            <person name="Gundlach H."/>
            <person name="Mayer K.F."/>
            <person name="Schwartz D.C."/>
            <person name="Town C.D."/>
        </authorList>
    </citation>
    <scope>GENOME REANNOTATION</scope>
    <source>
        <strain evidence="10">A17</strain>
        <strain evidence="11 12">cv. Jemalong A17</strain>
    </source>
</reference>
<name>A0A072V559_MEDTR</name>
<dbReference type="SUPFAM" id="SSF101936">
    <property type="entry name" value="DNA-binding pseudobarrel domain"/>
    <property type="match status" value="1"/>
</dbReference>
<keyword evidence="7 8" id="KW-0927">Auxin signaling pathway</keyword>
<dbReference type="GO" id="GO:0000976">
    <property type="term" value="F:transcription cis-regulatory region binding"/>
    <property type="evidence" value="ECO:0000318"/>
    <property type="project" value="GO_Central"/>
</dbReference>
<evidence type="ECO:0000256" key="2">
    <source>
        <dbReference type="ARBA" id="ARBA00007853"/>
    </source>
</evidence>
<dbReference type="Gene3D" id="2.40.330.10">
    <property type="entry name" value="DNA-binding pseudobarrel domain"/>
    <property type="match status" value="1"/>
</dbReference>
<comment type="subcellular location">
    <subcellularLocation>
        <location evidence="1 8">Nucleus</location>
    </subcellularLocation>
</comment>
<accession>A0A072V559</accession>
<dbReference type="GO" id="GO:0120195">
    <property type="term" value="P:positive regulation of anther dehiscence"/>
    <property type="evidence" value="ECO:0000318"/>
    <property type="project" value="GO_Central"/>
</dbReference>
<keyword evidence="4 8" id="KW-0238">DNA-binding</keyword>
<dbReference type="PANTHER" id="PTHR31384">
    <property type="entry name" value="AUXIN RESPONSE FACTOR 4-RELATED"/>
    <property type="match status" value="1"/>
</dbReference>
<dbReference type="GO" id="GO:0005634">
    <property type="term" value="C:nucleus"/>
    <property type="evidence" value="ECO:0000318"/>
    <property type="project" value="GO_Central"/>
</dbReference>
<dbReference type="GO" id="GO:0006355">
    <property type="term" value="P:regulation of DNA-templated transcription"/>
    <property type="evidence" value="ECO:0000318"/>
    <property type="project" value="GO_Central"/>
</dbReference>
<dbReference type="PROSITE" id="PS50863">
    <property type="entry name" value="B3"/>
    <property type="match status" value="1"/>
</dbReference>